<feature type="domain" description="Phosphatidic acid phosphatase type 2/haloperoxidase" evidence="3">
    <location>
        <begin position="108"/>
        <end position="208"/>
    </location>
</feature>
<feature type="transmembrane region" description="Helical" evidence="1">
    <location>
        <begin position="35"/>
        <end position="53"/>
    </location>
</feature>
<dbReference type="InterPro" id="IPR036938">
    <property type="entry name" value="PAP2/HPO_sf"/>
</dbReference>
<evidence type="ECO:0000313" key="4">
    <source>
        <dbReference type="EMBL" id="PDS25393.1"/>
    </source>
</evidence>
<proteinExistence type="predicted"/>
<keyword evidence="1" id="KW-1133">Transmembrane helix</keyword>
<keyword evidence="2" id="KW-0732">Signal</keyword>
<dbReference type="RefSeq" id="WP_089079925.1">
    <property type="nucleotide sequence ID" value="NZ_PCMW01000029.1"/>
</dbReference>
<dbReference type="PANTHER" id="PTHR14969:SF13">
    <property type="entry name" value="AT30094P"/>
    <property type="match status" value="1"/>
</dbReference>
<dbReference type="InterPro" id="IPR000326">
    <property type="entry name" value="PAP2/HPO"/>
</dbReference>
<sequence>MKTKWLILFFILNVATFFAQQTDSIQNFKPSKTCHFKFFIVPTALISSGFLLLHTNENQHLQTEIRTIFGQDFQTKIDNYTQFVPLVQVYGGRYLGFKPQNNVLHQSINLAVANLIMGTVVGTMKHSFSAQRPDASNNLSFPSGHTATAFTNASILFYEYKDSNLWYASSGYLFATATGLLRIANNKHYTSDVLTGAGIGMGIGLAVSYWNPFKSLQFHKNKKTQALLYPQVGTQYGLGLLIRMP</sequence>
<feature type="chain" id="PRO_5033307273" evidence="2">
    <location>
        <begin position="20"/>
        <end position="245"/>
    </location>
</feature>
<evidence type="ECO:0000256" key="1">
    <source>
        <dbReference type="SAM" id="Phobius"/>
    </source>
</evidence>
<gene>
    <name evidence="4" type="ORF">B0A77_05125</name>
    <name evidence="5" type="ORF">BC670_1178</name>
</gene>
<feature type="transmembrane region" description="Helical" evidence="1">
    <location>
        <begin position="165"/>
        <end position="184"/>
    </location>
</feature>
<dbReference type="Proteomes" id="UP000320773">
    <property type="component" value="Unassembled WGS sequence"/>
</dbReference>
<protein>
    <submittedName>
        <fullName evidence="5">Membrane-associated phospholipid phosphatase</fullName>
    </submittedName>
    <submittedName>
        <fullName evidence="4">Phosphatase PAP2 family protein</fullName>
    </submittedName>
</protein>
<feature type="transmembrane region" description="Helical" evidence="1">
    <location>
        <begin position="196"/>
        <end position="213"/>
    </location>
</feature>
<accession>A0A2H3KCZ3</accession>
<dbReference type="OrthoDB" id="9773582at2"/>
<dbReference type="EMBL" id="VFPJ01000001">
    <property type="protein sequence ID" value="TQM40298.1"/>
    <property type="molecule type" value="Genomic_DNA"/>
</dbReference>
<dbReference type="PANTHER" id="PTHR14969">
    <property type="entry name" value="SPHINGOSINE-1-PHOSPHATE PHOSPHOHYDROLASE"/>
    <property type="match status" value="1"/>
</dbReference>
<evidence type="ECO:0000313" key="5">
    <source>
        <dbReference type="EMBL" id="TQM40298.1"/>
    </source>
</evidence>
<keyword evidence="1" id="KW-0812">Transmembrane</keyword>
<organism evidence="4 6">
    <name type="scientific">Flavobacterium branchiophilum</name>
    <dbReference type="NCBI Taxonomy" id="55197"/>
    <lineage>
        <taxon>Bacteria</taxon>
        <taxon>Pseudomonadati</taxon>
        <taxon>Bacteroidota</taxon>
        <taxon>Flavobacteriia</taxon>
        <taxon>Flavobacteriales</taxon>
        <taxon>Flavobacteriaceae</taxon>
        <taxon>Flavobacterium</taxon>
    </lineage>
</organism>
<keyword evidence="1" id="KW-0472">Membrane</keyword>
<evidence type="ECO:0000313" key="7">
    <source>
        <dbReference type="Proteomes" id="UP000320773"/>
    </source>
</evidence>
<evidence type="ECO:0000313" key="6">
    <source>
        <dbReference type="Proteomes" id="UP000220828"/>
    </source>
</evidence>
<feature type="signal peptide" evidence="2">
    <location>
        <begin position="1"/>
        <end position="19"/>
    </location>
</feature>
<name>A0A2H3KCZ3_9FLAO</name>
<dbReference type="SMART" id="SM00014">
    <property type="entry name" value="acidPPc"/>
    <property type="match status" value="1"/>
</dbReference>
<reference evidence="5 7" key="2">
    <citation type="submission" date="2019-06" db="EMBL/GenBank/DDBJ databases">
        <title>Genomic Encyclopedia of Archaeal and Bacterial Type Strains, Phase II (KMG-II): from individual species to whole genera.</title>
        <authorList>
            <person name="Goeker M."/>
        </authorList>
    </citation>
    <scope>NUCLEOTIDE SEQUENCE [LARGE SCALE GENOMIC DNA]</scope>
    <source>
        <strain evidence="5 7">DSM 24789</strain>
    </source>
</reference>
<dbReference type="EMBL" id="PCMW01000029">
    <property type="protein sequence ID" value="PDS25393.1"/>
    <property type="molecule type" value="Genomic_DNA"/>
</dbReference>
<dbReference type="AlphaFoldDB" id="A0A2H3KCZ3"/>
<dbReference type="Proteomes" id="UP000220828">
    <property type="component" value="Unassembled WGS sequence"/>
</dbReference>
<reference evidence="4 6" key="1">
    <citation type="submission" date="2017-09" db="EMBL/GenBank/DDBJ databases">
        <title>Whole genomes of Flavobacteriaceae.</title>
        <authorList>
            <person name="Stine C."/>
            <person name="Li C."/>
            <person name="Tadesse D."/>
        </authorList>
    </citation>
    <scope>NUCLEOTIDE SEQUENCE [LARGE SCALE GENOMIC DNA]</scope>
    <source>
        <strain evidence="4 6">ATCC 35036</strain>
    </source>
</reference>
<dbReference type="Pfam" id="PF01569">
    <property type="entry name" value="PAP2"/>
    <property type="match status" value="1"/>
</dbReference>
<dbReference type="CDD" id="cd03394">
    <property type="entry name" value="PAP2_like_5"/>
    <property type="match status" value="1"/>
</dbReference>
<evidence type="ECO:0000259" key="3">
    <source>
        <dbReference type="SMART" id="SM00014"/>
    </source>
</evidence>
<dbReference type="Gene3D" id="1.20.144.10">
    <property type="entry name" value="Phosphatidic acid phosphatase type 2/haloperoxidase"/>
    <property type="match status" value="1"/>
</dbReference>
<dbReference type="SUPFAM" id="SSF48317">
    <property type="entry name" value="Acid phosphatase/Vanadium-dependent haloperoxidase"/>
    <property type="match status" value="1"/>
</dbReference>
<comment type="caution">
    <text evidence="4">The sequence shown here is derived from an EMBL/GenBank/DDBJ whole genome shotgun (WGS) entry which is preliminary data.</text>
</comment>
<evidence type="ECO:0000256" key="2">
    <source>
        <dbReference type="SAM" id="SignalP"/>
    </source>
</evidence>